<reference evidence="2" key="1">
    <citation type="submission" date="2019-08" db="EMBL/GenBank/DDBJ databases">
        <authorList>
            <person name="Kucharzyk K."/>
            <person name="Murdoch R.W."/>
            <person name="Higgins S."/>
            <person name="Loffler F."/>
        </authorList>
    </citation>
    <scope>NUCLEOTIDE SEQUENCE</scope>
</reference>
<gene>
    <name evidence="2" type="ORF">SDC9_61787</name>
</gene>
<accession>A0A644XGQ5</accession>
<feature type="compositionally biased region" description="Basic and acidic residues" evidence="1">
    <location>
        <begin position="77"/>
        <end position="87"/>
    </location>
</feature>
<evidence type="ECO:0000313" key="2">
    <source>
        <dbReference type="EMBL" id="MPM15416.1"/>
    </source>
</evidence>
<protein>
    <submittedName>
        <fullName evidence="2">Uncharacterized protein</fullName>
    </submittedName>
</protein>
<proteinExistence type="predicted"/>
<feature type="region of interest" description="Disordered" evidence="1">
    <location>
        <begin position="77"/>
        <end position="96"/>
    </location>
</feature>
<comment type="caution">
    <text evidence="2">The sequence shown here is derived from an EMBL/GenBank/DDBJ whole genome shotgun (WGS) entry which is preliminary data.</text>
</comment>
<dbReference type="AlphaFoldDB" id="A0A644XGQ5"/>
<dbReference type="EMBL" id="VSSQ01002439">
    <property type="protein sequence ID" value="MPM15416.1"/>
    <property type="molecule type" value="Genomic_DNA"/>
</dbReference>
<sequence length="277" mass="28763">METGENAAGHGDEEDGDKVVLTEIVAVGNQTAVPVIPHVHQGITLHKQANKHAYRGEQQNGAENRIDLADDLVDGKDGGDQVIGKDDTVDDPGGDRGGGAVKAENLLGSDVAGGIDEHRAHQQQKHADKDLIDAVNSLVAVLADHVGHLASAVAQADHAGKVIVHGAADDVADGDGQKCDGPEQDALDWPDDGAGAGDVQQVDQTVFPFLHGDVVNAVLLGIGGRLTPVRAKDPLAETAIGRCSSHEDQKSNEKCCHKFTHAPSSAAPSGSFRCLLK</sequence>
<organism evidence="2">
    <name type="scientific">bioreactor metagenome</name>
    <dbReference type="NCBI Taxonomy" id="1076179"/>
    <lineage>
        <taxon>unclassified sequences</taxon>
        <taxon>metagenomes</taxon>
        <taxon>ecological metagenomes</taxon>
    </lineage>
</organism>
<evidence type="ECO:0000256" key="1">
    <source>
        <dbReference type="SAM" id="MobiDB-lite"/>
    </source>
</evidence>
<name>A0A644XGQ5_9ZZZZ</name>